<dbReference type="SMART" id="SM00717">
    <property type="entry name" value="SANT"/>
    <property type="match status" value="2"/>
</dbReference>
<feature type="compositionally biased region" description="Basic and acidic residues" evidence="1">
    <location>
        <begin position="1126"/>
        <end position="1136"/>
    </location>
</feature>
<evidence type="ECO:0000313" key="3">
    <source>
        <dbReference type="EMBL" id="KAK4540941.1"/>
    </source>
</evidence>
<feature type="compositionally biased region" description="Acidic residues" evidence="1">
    <location>
        <begin position="275"/>
        <end position="286"/>
    </location>
</feature>
<protein>
    <recommendedName>
        <fullName evidence="2">SANT domain-containing protein</fullName>
    </recommendedName>
</protein>
<dbReference type="SUPFAM" id="SSF46689">
    <property type="entry name" value="Homeodomain-like"/>
    <property type="match status" value="2"/>
</dbReference>
<feature type="region of interest" description="Disordered" evidence="1">
    <location>
        <begin position="1"/>
        <end position="289"/>
    </location>
</feature>
<feature type="compositionally biased region" description="Polar residues" evidence="1">
    <location>
        <begin position="1245"/>
        <end position="1264"/>
    </location>
</feature>
<dbReference type="CDD" id="cd00167">
    <property type="entry name" value="SANT"/>
    <property type="match status" value="2"/>
</dbReference>
<feature type="domain" description="SANT" evidence="2">
    <location>
        <begin position="593"/>
        <end position="644"/>
    </location>
</feature>
<dbReference type="Gene3D" id="1.10.10.60">
    <property type="entry name" value="Homeodomain-like"/>
    <property type="match status" value="1"/>
</dbReference>
<feature type="compositionally biased region" description="Polar residues" evidence="1">
    <location>
        <begin position="1101"/>
        <end position="1122"/>
    </location>
</feature>
<proteinExistence type="predicted"/>
<dbReference type="Gene3D" id="1.20.58.1880">
    <property type="match status" value="1"/>
</dbReference>
<feature type="region of interest" description="Disordered" evidence="1">
    <location>
        <begin position="914"/>
        <end position="1020"/>
    </location>
</feature>
<dbReference type="InterPro" id="IPR001005">
    <property type="entry name" value="SANT/Myb"/>
</dbReference>
<accession>A0AAV9J7D4</accession>
<organism evidence="3 4">
    <name type="scientific">Oleoguttula mirabilis</name>
    <dbReference type="NCBI Taxonomy" id="1507867"/>
    <lineage>
        <taxon>Eukaryota</taxon>
        <taxon>Fungi</taxon>
        <taxon>Dikarya</taxon>
        <taxon>Ascomycota</taxon>
        <taxon>Pezizomycotina</taxon>
        <taxon>Dothideomycetes</taxon>
        <taxon>Dothideomycetidae</taxon>
        <taxon>Mycosphaerellales</taxon>
        <taxon>Teratosphaeriaceae</taxon>
        <taxon>Oleoguttula</taxon>
    </lineage>
</organism>
<feature type="compositionally biased region" description="Basic and acidic residues" evidence="1">
    <location>
        <begin position="1476"/>
        <end position="1509"/>
    </location>
</feature>
<comment type="caution">
    <text evidence="3">The sequence shown here is derived from an EMBL/GenBank/DDBJ whole genome shotgun (WGS) entry which is preliminary data.</text>
</comment>
<feature type="compositionally biased region" description="Basic residues" evidence="1">
    <location>
        <begin position="651"/>
        <end position="662"/>
    </location>
</feature>
<dbReference type="InterPro" id="IPR009057">
    <property type="entry name" value="Homeodomain-like_sf"/>
</dbReference>
<feature type="compositionally biased region" description="Polar residues" evidence="1">
    <location>
        <begin position="1046"/>
        <end position="1078"/>
    </location>
</feature>
<feature type="compositionally biased region" description="Basic and acidic residues" evidence="1">
    <location>
        <begin position="1225"/>
        <end position="1234"/>
    </location>
</feature>
<dbReference type="Pfam" id="PF00249">
    <property type="entry name" value="Myb_DNA-binding"/>
    <property type="match status" value="2"/>
</dbReference>
<feature type="region of interest" description="Disordered" evidence="1">
    <location>
        <begin position="480"/>
        <end position="512"/>
    </location>
</feature>
<evidence type="ECO:0000259" key="2">
    <source>
        <dbReference type="PROSITE" id="PS51293"/>
    </source>
</evidence>
<feature type="compositionally biased region" description="Low complexity" evidence="1">
    <location>
        <begin position="759"/>
        <end position="771"/>
    </location>
</feature>
<dbReference type="Proteomes" id="UP001324427">
    <property type="component" value="Unassembled WGS sequence"/>
</dbReference>
<dbReference type="PROSITE" id="PS51293">
    <property type="entry name" value="SANT"/>
    <property type="match status" value="1"/>
</dbReference>
<gene>
    <name evidence="3" type="ORF">LTR36_008449</name>
</gene>
<feature type="compositionally biased region" description="Basic and acidic residues" evidence="1">
    <location>
        <begin position="164"/>
        <end position="185"/>
    </location>
</feature>
<feature type="compositionally biased region" description="Polar residues" evidence="1">
    <location>
        <begin position="1412"/>
        <end position="1427"/>
    </location>
</feature>
<feature type="compositionally biased region" description="Low complexity" evidence="1">
    <location>
        <begin position="1611"/>
        <end position="1620"/>
    </location>
</feature>
<feature type="compositionally biased region" description="Pro residues" evidence="1">
    <location>
        <begin position="1194"/>
        <end position="1209"/>
    </location>
</feature>
<feature type="compositionally biased region" description="Low complexity" evidence="1">
    <location>
        <begin position="1510"/>
        <end position="1522"/>
    </location>
</feature>
<feature type="compositionally biased region" description="Polar residues" evidence="1">
    <location>
        <begin position="237"/>
        <end position="248"/>
    </location>
</feature>
<feature type="region of interest" description="Disordered" evidence="1">
    <location>
        <begin position="1033"/>
        <end position="1645"/>
    </location>
</feature>
<feature type="compositionally biased region" description="Pro residues" evidence="1">
    <location>
        <begin position="1"/>
        <end position="12"/>
    </location>
</feature>
<name>A0AAV9J7D4_9PEZI</name>
<feature type="compositionally biased region" description="Basic and acidic residues" evidence="1">
    <location>
        <begin position="378"/>
        <end position="398"/>
    </location>
</feature>
<feature type="compositionally biased region" description="Pro residues" evidence="1">
    <location>
        <begin position="133"/>
        <end position="142"/>
    </location>
</feature>
<feature type="compositionally biased region" description="Low complexity" evidence="1">
    <location>
        <begin position="65"/>
        <end position="77"/>
    </location>
</feature>
<feature type="compositionally biased region" description="Polar residues" evidence="1">
    <location>
        <begin position="1271"/>
        <end position="1294"/>
    </location>
</feature>
<feature type="compositionally biased region" description="Basic and acidic residues" evidence="1">
    <location>
        <begin position="738"/>
        <end position="754"/>
    </location>
</feature>
<feature type="compositionally biased region" description="Polar residues" evidence="1">
    <location>
        <begin position="1372"/>
        <end position="1384"/>
    </location>
</feature>
<feature type="compositionally biased region" description="Low complexity" evidence="1">
    <location>
        <begin position="88"/>
        <end position="101"/>
    </location>
</feature>
<sequence length="1645" mass="182802">MPVSPTQPPPTLPTLIQPVSPNAQSTRFGDFVAPTGPRATRMSPAQVSVSPRPPIASLRADTGLFPGFPGFPRGQTPPSAPSGPRNRSYSVSPKVPSSMVPTAPKVNRAPPIAPRAVERGMPAHGRGLDRLVAPPPWAPPSAPRGSQWHQWRRPGVPAYVDKTVPAKRDHAGEEKERQPETEARRSTPQLDMRFANSATTANAVEEQAPPPDSSNTGNQDQGEGRMDVDAPDEEQAKQSQAPGHSAAQSFFGKPVESTEDAPGMSEAPYEPVSSSEDDEADGEEELALFNAKYERQKRALESQLVDLGAREYRATTPLESIARLARISPKELQRLQEHQAMEVDEQVEEPPAVDNSLLMPPATHSSGGDDGPDLLTPKGEEDTRVEVRSSDESLDNTRRARRPSPEVITLPYLVKDAQPFQESADSQNDIRRQQETKTAVLAALQEEAEEEAAADEDNDGHFREFYRTWRGQCEDLNREREELEKLGRQQSAEPGPEFDAPAALPINPGMEGRRLHKFSSEYEIEQVLKQSEETARVEKERQDSESKRLQDDMAKEAKIPNQQRESVFRRGTFLDTNRLREPDKVTLAFSYEPQPDTFTEDEQRLFIAAFKETPKKWGEIASLLLNRTYKDCIHHYYANKWDGRFRDSRTRKLKGGGRRGRGGKAPPRGRGSALMADLGRTEEIMPAPSVSESGRPKRAAAPTTFGEREADAKASLLGPSPAKKPGLGSRQDTNGEAGPEKPGKRRKGQGEKPGRKPKAQQPLAALAAAPAVSPKHQYLQGIQNKEEVPRAPSLEDANLLAGLQSGHHSMLIGDGQLIYHQQEAFGPPMLRDEELGRSKAISQALLSKSSASSYWSVPEQTDFAKYIAHFGTDFAAIAAHMGTKTQTMIKNHYQRQIDSGNRPELQTHAIEADRRREAGEDMGAPPTPTPIVKRKYDNPQPTAPRTLAPNTDAMEIDEAPPPQRAPQQPKHVSPPQFQSQPRFTSSAQATPIPAHRVIQSPAPSTISPAMPHAQPAVPARPLQHPLGQRLTFFPESRPESRPGLPATSSFRLGQDTPPRSQPQQSNSVPDQYISNLKQEQQRALRMQAEQSQQDRVDPLHRQSSLSSMHRGSAQGSPASQLLQAPPERKPQVEERAPTPPRSNFVQSPFSRPPFTQPMFGPLSSTHVPPSLMGRATFNSSPTKKEELRPSSVPAMPPVPTPMTPAPPPEPPKRSNLMSILNADADEPRPSKRESLATAPQRVVSPASSSFSNAPTQGPPSSAQQQRRETFGQPSMPQSQLHRASFGPQIQTPVSAPQPVKREREPSVAGTPLAHPQKPDWANQVLGKPSQPPQANQPTLERDTRPYFSHRAALGALNQPTRGNPSPPPHTVVNHSRTPSLTMQPSQPPPREQHPAIQGQQAQHGQRGPVQPLHSNPYAQQPAGTPFSQAPPQQVQNHAHHAHNSSLGGGFSNMHHRAPSREDILRRQQQDEQAFALREREEQEWRRQQDREMRERMTDRDFRELERQRAEQQFYVQQRQQQQEQERHQQQAFARGPPPPHQQGPVFNGPAFQQATSGNGLRDQAKRDLEAAIRDQELRHQDDQRRAHQEDRMRFEAHRMREQELEALWRRQQQQQQQQQQEDPVFQRRTPLGNGFGHPPPQAPRR</sequence>
<dbReference type="EMBL" id="JAVFHQ010000059">
    <property type="protein sequence ID" value="KAK4540941.1"/>
    <property type="molecule type" value="Genomic_DNA"/>
</dbReference>
<feature type="compositionally biased region" description="Basic and acidic residues" evidence="1">
    <location>
        <begin position="1562"/>
        <end position="1608"/>
    </location>
</feature>
<feature type="region of interest" description="Disordered" evidence="1">
    <location>
        <begin position="648"/>
        <end position="772"/>
    </location>
</feature>
<feature type="region of interest" description="Disordered" evidence="1">
    <location>
        <begin position="335"/>
        <end position="438"/>
    </location>
</feature>
<dbReference type="InterPro" id="IPR017884">
    <property type="entry name" value="SANT_dom"/>
</dbReference>
<feature type="region of interest" description="Disordered" evidence="1">
    <location>
        <begin position="530"/>
        <end position="557"/>
    </location>
</feature>
<evidence type="ECO:0000313" key="4">
    <source>
        <dbReference type="Proteomes" id="UP001324427"/>
    </source>
</evidence>
<keyword evidence="4" id="KW-1185">Reference proteome</keyword>
<feature type="compositionally biased region" description="Basic and acidic residues" evidence="1">
    <location>
        <begin position="1458"/>
        <end position="1469"/>
    </location>
</feature>
<reference evidence="3 4" key="1">
    <citation type="submission" date="2021-11" db="EMBL/GenBank/DDBJ databases">
        <title>Black yeast isolated from Biological Soil Crust.</title>
        <authorList>
            <person name="Kurbessoian T."/>
        </authorList>
    </citation>
    <scope>NUCLEOTIDE SEQUENCE [LARGE SCALE GENOMIC DNA]</scope>
    <source>
        <strain evidence="3 4">CCFEE 5522</strain>
    </source>
</reference>
<feature type="compositionally biased region" description="Polar residues" evidence="1">
    <location>
        <begin position="975"/>
        <end position="989"/>
    </location>
</feature>
<evidence type="ECO:0000256" key="1">
    <source>
        <dbReference type="SAM" id="MobiDB-lite"/>
    </source>
</evidence>